<feature type="region of interest" description="Disordered" evidence="8">
    <location>
        <begin position="561"/>
        <end position="612"/>
    </location>
</feature>
<feature type="region of interest" description="Disordered" evidence="8">
    <location>
        <begin position="308"/>
        <end position="351"/>
    </location>
</feature>
<evidence type="ECO:0000256" key="7">
    <source>
        <dbReference type="RuleBase" id="RU366025"/>
    </source>
</evidence>
<feature type="region of interest" description="Disordered" evidence="8">
    <location>
        <begin position="87"/>
        <end position="271"/>
    </location>
</feature>
<feature type="compositionally biased region" description="Basic and acidic residues" evidence="8">
    <location>
        <begin position="255"/>
        <end position="265"/>
    </location>
</feature>
<dbReference type="PROSITE" id="PS00972">
    <property type="entry name" value="USP_1"/>
    <property type="match status" value="1"/>
</dbReference>
<evidence type="ECO:0000313" key="10">
    <source>
        <dbReference type="EnsemblMetazoa" id="XP_011683061"/>
    </source>
</evidence>
<evidence type="ECO:0000256" key="6">
    <source>
        <dbReference type="ARBA" id="ARBA00022807"/>
    </source>
</evidence>
<dbReference type="InterPro" id="IPR050164">
    <property type="entry name" value="Peptidase_C19"/>
</dbReference>
<reference evidence="11" key="1">
    <citation type="submission" date="2015-02" db="EMBL/GenBank/DDBJ databases">
        <title>Genome sequencing for Strongylocentrotus purpuratus.</title>
        <authorList>
            <person name="Murali S."/>
            <person name="Liu Y."/>
            <person name="Vee V."/>
            <person name="English A."/>
            <person name="Wang M."/>
            <person name="Skinner E."/>
            <person name="Han Y."/>
            <person name="Muzny D.M."/>
            <person name="Worley K.C."/>
            <person name="Gibbs R.A."/>
        </authorList>
    </citation>
    <scope>NUCLEOTIDE SEQUENCE</scope>
</reference>
<evidence type="ECO:0000313" key="11">
    <source>
        <dbReference type="Proteomes" id="UP000007110"/>
    </source>
</evidence>
<dbReference type="InterPro" id="IPR028889">
    <property type="entry name" value="USP"/>
</dbReference>
<dbReference type="Proteomes" id="UP000007110">
    <property type="component" value="Unassembled WGS sequence"/>
</dbReference>
<dbReference type="PANTHER" id="PTHR24006">
    <property type="entry name" value="UBIQUITIN CARBOXYL-TERMINAL HYDROLASE"/>
    <property type="match status" value="1"/>
</dbReference>
<dbReference type="GO" id="GO:0006508">
    <property type="term" value="P:proteolysis"/>
    <property type="evidence" value="ECO:0007669"/>
    <property type="project" value="UniProtKB-KW"/>
</dbReference>
<name>A0A7M7HPB5_STRPU</name>
<dbReference type="PROSITE" id="PS00973">
    <property type="entry name" value="USP_2"/>
    <property type="match status" value="1"/>
</dbReference>
<protein>
    <recommendedName>
        <fullName evidence="7">Ubiquitin carboxyl-terminal hydrolase</fullName>
        <ecNumber evidence="7">3.4.19.12</ecNumber>
    </recommendedName>
</protein>
<feature type="compositionally biased region" description="Polar residues" evidence="8">
    <location>
        <begin position="117"/>
        <end position="128"/>
    </location>
</feature>
<dbReference type="EnsemblMetazoa" id="XM_011684759">
    <property type="protein sequence ID" value="XP_011683061"/>
    <property type="gene ID" value="LOC589508"/>
</dbReference>
<dbReference type="CDD" id="cd02257">
    <property type="entry name" value="Peptidase_C19"/>
    <property type="match status" value="1"/>
</dbReference>
<dbReference type="FunFam" id="3.90.70.10:FF:000092">
    <property type="entry name" value="Ubiquitin carboxyl-terminal hydrolase"/>
    <property type="match status" value="1"/>
</dbReference>
<dbReference type="SUPFAM" id="SSF54001">
    <property type="entry name" value="Cysteine proteinases"/>
    <property type="match status" value="1"/>
</dbReference>
<keyword evidence="5 7" id="KW-0378">Hydrolase</keyword>
<comment type="similarity">
    <text evidence="2">Belongs to the peptidase C19 family. USP10 subfamily.</text>
</comment>
<keyword evidence="11" id="KW-1185">Reference proteome</keyword>
<dbReference type="Pfam" id="PF00443">
    <property type="entry name" value="UCH"/>
    <property type="match status" value="1"/>
</dbReference>
<feature type="compositionally biased region" description="Polar residues" evidence="8">
    <location>
        <begin position="562"/>
        <end position="576"/>
    </location>
</feature>
<dbReference type="EC" id="3.4.19.12" evidence="7"/>
<dbReference type="PANTHER" id="PTHR24006:SF687">
    <property type="entry name" value="UBIQUITIN CARBOXYL-TERMINAL HYDROLASE 10"/>
    <property type="match status" value="1"/>
</dbReference>
<dbReference type="InterPro" id="IPR038765">
    <property type="entry name" value="Papain-like_cys_pep_sf"/>
</dbReference>
<dbReference type="InterPro" id="IPR001394">
    <property type="entry name" value="Peptidase_C19_UCH"/>
</dbReference>
<evidence type="ECO:0000256" key="8">
    <source>
        <dbReference type="SAM" id="MobiDB-lite"/>
    </source>
</evidence>
<dbReference type="GeneID" id="589508"/>
<sequence length="821" mass="89401">MAASAEDVTFGDFSALCLEEYLAIFQDPLQSSDVEFPWDDKSLARSTVPSGNVGSANCTLNQQAFLKQSTLQSTQVVGNNVAATSVLSSESPPNSFYGLANKSSKGGQVTREYPEVHSQQWVNQSAGNAATDPLDRSSAVFGGNDSQQDDSSKKRRNKKRRDPEYYNNYYDTMSGAENGSVREDSKYGGTGEYMPPSGSTEQNEYQSEAAAAPTPSYEYNADEKSTGRTSSYNMESVYQSTDYVPPRTADVSDDQQIKSDSHDESVPSSGTVIMPAVETVNIGDVNDAHANTEQGNSIASSVPSVPIIHISPSESTSPNVQSGDSFDESFPAATAEGFGGPKRAAAAPSATPPAAKSWASLFKGGSGVQSGQPSSAPYVAISVSSDPLPGEELDDGSVSLVTTDKDPHAKRLGEHLSKVMPSHHPMNLQPRGLINTANWCYINSILQALLSCPPFYHIMRNMPLNNGVRKSSSTPMLDAMYKFLKEFQEMKGLSKRSPLDIRTGTCFEPTVIYQMLSVANTSLSVKHGRQEDAEEFLSCLLNGLHDEMTSLIQLYNGEDVQANDSKQNGPASSSVAVANGDVGNGHPEEGSDDDEWEQVGPRNKTSITRKAQFSSSPLSKIFGGIMRSALHQHGSKESATLQPFFSLQLDIQSQDIWSVQHALDNLGNRESVHGFMSNKTKKEVEAFRRITLEELPPVLILHLKRFLYDKSGGCQKLMKKIEYAMEIEINKDLISPNTKSRIGLVQRTYKLFAVVYHTGKEASGGHYITDVYHVGTSAWLRCDDGIVKPVKAAQVIKPLTTCIPYLLFYRRKDLLTKPTAS</sequence>
<evidence type="ECO:0000256" key="1">
    <source>
        <dbReference type="ARBA" id="ARBA00000707"/>
    </source>
</evidence>
<dbReference type="KEGG" id="spu:589508"/>
<dbReference type="RefSeq" id="XP_011683061.2">
    <property type="nucleotide sequence ID" value="XM_011684759.2"/>
</dbReference>
<organism evidence="10 11">
    <name type="scientific">Strongylocentrotus purpuratus</name>
    <name type="common">Purple sea urchin</name>
    <dbReference type="NCBI Taxonomy" id="7668"/>
    <lineage>
        <taxon>Eukaryota</taxon>
        <taxon>Metazoa</taxon>
        <taxon>Echinodermata</taxon>
        <taxon>Eleutherozoa</taxon>
        <taxon>Echinozoa</taxon>
        <taxon>Echinoidea</taxon>
        <taxon>Euechinoidea</taxon>
        <taxon>Echinacea</taxon>
        <taxon>Camarodonta</taxon>
        <taxon>Echinidea</taxon>
        <taxon>Strongylocentrotidae</taxon>
        <taxon>Strongylocentrotus</taxon>
    </lineage>
</organism>
<feature type="compositionally biased region" description="Polar residues" evidence="8">
    <location>
        <begin position="603"/>
        <end position="612"/>
    </location>
</feature>
<evidence type="ECO:0000259" key="9">
    <source>
        <dbReference type="PROSITE" id="PS50235"/>
    </source>
</evidence>
<accession>A0A7M7HPB5</accession>
<proteinExistence type="inferred from homology"/>
<keyword evidence="4 7" id="KW-0833">Ubl conjugation pathway</keyword>
<comment type="catalytic activity">
    <reaction evidence="1 7">
        <text>Thiol-dependent hydrolysis of ester, thioester, amide, peptide and isopeptide bonds formed by the C-terminal Gly of ubiquitin (a 76-residue protein attached to proteins as an intracellular targeting signal).</text>
        <dbReference type="EC" id="3.4.19.12"/>
    </reaction>
</comment>
<keyword evidence="6 7" id="KW-0788">Thiol protease</keyword>
<keyword evidence="3 7" id="KW-0645">Protease</keyword>
<dbReference type="PROSITE" id="PS50235">
    <property type="entry name" value="USP_3"/>
    <property type="match status" value="1"/>
</dbReference>
<dbReference type="AlphaFoldDB" id="A0A7M7HPB5"/>
<evidence type="ECO:0000256" key="2">
    <source>
        <dbReference type="ARBA" id="ARBA00005427"/>
    </source>
</evidence>
<evidence type="ECO:0000256" key="4">
    <source>
        <dbReference type="ARBA" id="ARBA00022786"/>
    </source>
</evidence>
<feature type="compositionally biased region" description="Polar residues" evidence="8">
    <location>
        <begin position="227"/>
        <end position="242"/>
    </location>
</feature>
<evidence type="ECO:0000256" key="5">
    <source>
        <dbReference type="ARBA" id="ARBA00022801"/>
    </source>
</evidence>
<dbReference type="Gene3D" id="3.90.70.10">
    <property type="entry name" value="Cysteine proteinases"/>
    <property type="match status" value="1"/>
</dbReference>
<dbReference type="InterPro" id="IPR018200">
    <property type="entry name" value="USP_CS"/>
</dbReference>
<evidence type="ECO:0000256" key="3">
    <source>
        <dbReference type="ARBA" id="ARBA00022670"/>
    </source>
</evidence>
<dbReference type="CTD" id="9100"/>
<feature type="domain" description="USP" evidence="9">
    <location>
        <begin position="431"/>
        <end position="812"/>
    </location>
</feature>
<dbReference type="GO" id="GO:0004843">
    <property type="term" value="F:cysteine-type deubiquitinase activity"/>
    <property type="evidence" value="ECO:0007669"/>
    <property type="project" value="UniProtKB-UniRule"/>
</dbReference>
<reference evidence="10" key="2">
    <citation type="submission" date="2021-01" db="UniProtKB">
        <authorList>
            <consortium name="EnsemblMetazoa"/>
        </authorList>
    </citation>
    <scope>IDENTIFICATION</scope>
</reference>
<feature type="compositionally biased region" description="Polar residues" evidence="8">
    <location>
        <begin position="197"/>
        <end position="206"/>
    </location>
</feature>
<dbReference type="GO" id="GO:0016579">
    <property type="term" value="P:protein deubiquitination"/>
    <property type="evidence" value="ECO:0007669"/>
    <property type="project" value="InterPro"/>
</dbReference>